<protein>
    <recommendedName>
        <fullName evidence="4">Secreted protein</fullName>
    </recommendedName>
</protein>
<comment type="caution">
    <text evidence="2">The sequence shown here is derived from an EMBL/GenBank/DDBJ whole genome shotgun (WGS) entry which is preliminary data.</text>
</comment>
<evidence type="ECO:0000313" key="2">
    <source>
        <dbReference type="EMBL" id="KAG1888908.1"/>
    </source>
</evidence>
<dbReference type="EMBL" id="JABBWK010000176">
    <property type="protein sequence ID" value="KAG1888908.1"/>
    <property type="molecule type" value="Genomic_DNA"/>
</dbReference>
<reference evidence="2" key="1">
    <citation type="journal article" date="2020" name="New Phytol.">
        <title>Comparative genomics reveals dynamic genome evolution in host specialist ectomycorrhizal fungi.</title>
        <authorList>
            <person name="Lofgren L.A."/>
            <person name="Nguyen N.H."/>
            <person name="Vilgalys R."/>
            <person name="Ruytinx J."/>
            <person name="Liao H.L."/>
            <person name="Branco S."/>
            <person name="Kuo A."/>
            <person name="LaButti K."/>
            <person name="Lipzen A."/>
            <person name="Andreopoulos W."/>
            <person name="Pangilinan J."/>
            <person name="Riley R."/>
            <person name="Hundley H."/>
            <person name="Na H."/>
            <person name="Barry K."/>
            <person name="Grigoriev I.V."/>
            <person name="Stajich J.E."/>
            <person name="Kennedy P.G."/>
        </authorList>
    </citation>
    <scope>NUCLEOTIDE SEQUENCE</scope>
    <source>
        <strain evidence="2">FC203</strain>
    </source>
</reference>
<evidence type="ECO:0000256" key="1">
    <source>
        <dbReference type="SAM" id="SignalP"/>
    </source>
</evidence>
<dbReference type="RefSeq" id="XP_041217227.1">
    <property type="nucleotide sequence ID" value="XM_041370763.1"/>
</dbReference>
<organism evidence="2 3">
    <name type="scientific">Suillus fuscotomentosus</name>
    <dbReference type="NCBI Taxonomy" id="1912939"/>
    <lineage>
        <taxon>Eukaryota</taxon>
        <taxon>Fungi</taxon>
        <taxon>Dikarya</taxon>
        <taxon>Basidiomycota</taxon>
        <taxon>Agaricomycotina</taxon>
        <taxon>Agaricomycetes</taxon>
        <taxon>Agaricomycetidae</taxon>
        <taxon>Boletales</taxon>
        <taxon>Suillineae</taxon>
        <taxon>Suillaceae</taxon>
        <taxon>Suillus</taxon>
    </lineage>
</organism>
<accession>A0AAD4DPR5</accession>
<keyword evidence="1" id="KW-0732">Signal</keyword>
<name>A0AAD4DPR5_9AGAM</name>
<proteinExistence type="predicted"/>
<feature type="signal peptide" evidence="1">
    <location>
        <begin position="1"/>
        <end position="21"/>
    </location>
</feature>
<feature type="chain" id="PRO_5042161893" description="Secreted protein" evidence="1">
    <location>
        <begin position="22"/>
        <end position="125"/>
    </location>
</feature>
<dbReference type="Proteomes" id="UP001195769">
    <property type="component" value="Unassembled WGS sequence"/>
</dbReference>
<dbReference type="AlphaFoldDB" id="A0AAD4DPR5"/>
<evidence type="ECO:0008006" key="4">
    <source>
        <dbReference type="Google" id="ProtNLM"/>
    </source>
</evidence>
<dbReference type="GeneID" id="64665061"/>
<keyword evidence="3" id="KW-1185">Reference proteome</keyword>
<gene>
    <name evidence="2" type="ORF">F5891DRAFT_170257</name>
</gene>
<evidence type="ECO:0000313" key="3">
    <source>
        <dbReference type="Proteomes" id="UP001195769"/>
    </source>
</evidence>
<sequence length="125" mass="13982">MSVRLCFLPVLYCICINLSSCTPPETRCPLSIFPSNCITPLHNLCILRSARRAFSAFSDFDPSTVGVLRCRCSLGRRYGSRFMRNMDGVSNPRSHSGYPANVSQQEGINCMMDSVWHGVDRVSLE</sequence>